<dbReference type="RefSeq" id="WP_345515441.1">
    <property type="nucleotide sequence ID" value="NZ_BAAAXD010000031.1"/>
</dbReference>
<proteinExistence type="predicted"/>
<accession>A0ABV5RIM1</accession>
<keyword evidence="1" id="KW-0812">Transmembrane</keyword>
<keyword evidence="1" id="KW-0472">Membrane</keyword>
<dbReference type="EMBL" id="JBHMCG010000153">
    <property type="protein sequence ID" value="MFB9577706.1"/>
    <property type="molecule type" value="Genomic_DNA"/>
</dbReference>
<organism evidence="2 3">
    <name type="scientific">Streptomyces yanii</name>
    <dbReference type="NCBI Taxonomy" id="78510"/>
    <lineage>
        <taxon>Bacteria</taxon>
        <taxon>Bacillati</taxon>
        <taxon>Actinomycetota</taxon>
        <taxon>Actinomycetes</taxon>
        <taxon>Kitasatosporales</taxon>
        <taxon>Streptomycetaceae</taxon>
        <taxon>Streptomyces</taxon>
    </lineage>
</organism>
<evidence type="ECO:0000256" key="1">
    <source>
        <dbReference type="SAM" id="Phobius"/>
    </source>
</evidence>
<dbReference type="Proteomes" id="UP001589710">
    <property type="component" value="Unassembled WGS sequence"/>
</dbReference>
<sequence>MLVALLLLFSFIFTMEQESTPGLRDNLSGLALFALVLGIGTALCALAVAARGSEVLQVTAGLVCGLLLLAAAYRAYTLAPMLKCWSSNSTARGQDGSYTCYDR</sequence>
<evidence type="ECO:0000313" key="3">
    <source>
        <dbReference type="Proteomes" id="UP001589710"/>
    </source>
</evidence>
<keyword evidence="1" id="KW-1133">Transmembrane helix</keyword>
<feature type="transmembrane region" description="Helical" evidence="1">
    <location>
        <begin position="27"/>
        <end position="48"/>
    </location>
</feature>
<reference evidence="2 3" key="1">
    <citation type="submission" date="2024-09" db="EMBL/GenBank/DDBJ databases">
        <authorList>
            <person name="Sun Q."/>
            <person name="Mori K."/>
        </authorList>
    </citation>
    <scope>NUCLEOTIDE SEQUENCE [LARGE SCALE GENOMIC DNA]</scope>
    <source>
        <strain evidence="2 3">JCM 3331</strain>
    </source>
</reference>
<evidence type="ECO:0000313" key="2">
    <source>
        <dbReference type="EMBL" id="MFB9577706.1"/>
    </source>
</evidence>
<gene>
    <name evidence="2" type="ORF">ACFFTL_36870</name>
</gene>
<comment type="caution">
    <text evidence="2">The sequence shown here is derived from an EMBL/GenBank/DDBJ whole genome shotgun (WGS) entry which is preliminary data.</text>
</comment>
<keyword evidence="3" id="KW-1185">Reference proteome</keyword>
<protein>
    <submittedName>
        <fullName evidence="2">Uncharacterized protein</fullName>
    </submittedName>
</protein>
<name>A0ABV5RIM1_9ACTN</name>
<feature type="transmembrane region" description="Helical" evidence="1">
    <location>
        <begin position="55"/>
        <end position="76"/>
    </location>
</feature>